<feature type="compositionally biased region" description="Basic and acidic residues" evidence="1">
    <location>
        <begin position="1"/>
        <end position="14"/>
    </location>
</feature>
<dbReference type="InterPro" id="IPR036885">
    <property type="entry name" value="SWIB_MDM2_dom_sf"/>
</dbReference>
<dbReference type="EMBL" id="JABEPP010000006">
    <property type="protein sequence ID" value="NNM74554.1"/>
    <property type="molecule type" value="Genomic_DNA"/>
</dbReference>
<evidence type="ECO:0000313" key="4">
    <source>
        <dbReference type="Proteomes" id="UP000564885"/>
    </source>
</evidence>
<comment type="caution">
    <text evidence="3">The sequence shown here is derived from an EMBL/GenBank/DDBJ whole genome shotgun (WGS) entry which is preliminary data.</text>
</comment>
<dbReference type="Pfam" id="PF02201">
    <property type="entry name" value="SWIB"/>
    <property type="match status" value="1"/>
</dbReference>
<dbReference type="SUPFAM" id="SSF47592">
    <property type="entry name" value="SWIB/MDM2 domain"/>
    <property type="match status" value="1"/>
</dbReference>
<evidence type="ECO:0000313" key="3">
    <source>
        <dbReference type="EMBL" id="NNM74554.1"/>
    </source>
</evidence>
<dbReference type="CDD" id="cd10567">
    <property type="entry name" value="SWIB-MDM2_like"/>
    <property type="match status" value="1"/>
</dbReference>
<dbReference type="PROSITE" id="PS51925">
    <property type="entry name" value="SWIB_MDM2"/>
    <property type="match status" value="1"/>
</dbReference>
<gene>
    <name evidence="3" type="ORF">HJG44_19530</name>
</gene>
<dbReference type="AlphaFoldDB" id="A0A849I9P3"/>
<protein>
    <recommendedName>
        <fullName evidence="2">DM2 domain-containing protein</fullName>
    </recommendedName>
</protein>
<organism evidence="3 4">
    <name type="scientific">Enterovirga aerilata</name>
    <dbReference type="NCBI Taxonomy" id="2730920"/>
    <lineage>
        <taxon>Bacteria</taxon>
        <taxon>Pseudomonadati</taxon>
        <taxon>Pseudomonadota</taxon>
        <taxon>Alphaproteobacteria</taxon>
        <taxon>Hyphomicrobiales</taxon>
        <taxon>Methylobacteriaceae</taxon>
        <taxon>Enterovirga</taxon>
    </lineage>
</organism>
<feature type="region of interest" description="Disordered" evidence="1">
    <location>
        <begin position="1"/>
        <end position="36"/>
    </location>
</feature>
<proteinExistence type="predicted"/>
<reference evidence="3 4" key="1">
    <citation type="submission" date="2020-04" db="EMBL/GenBank/DDBJ databases">
        <title>Enterovirga sp. isolate from soil.</title>
        <authorList>
            <person name="Chea S."/>
            <person name="Kim D.-U."/>
        </authorList>
    </citation>
    <scope>NUCLEOTIDE SEQUENCE [LARGE SCALE GENOMIC DNA]</scope>
    <source>
        <strain evidence="3 4">DB1703</strain>
    </source>
</reference>
<keyword evidence="4" id="KW-1185">Reference proteome</keyword>
<evidence type="ECO:0000256" key="1">
    <source>
        <dbReference type="SAM" id="MobiDB-lite"/>
    </source>
</evidence>
<dbReference type="SMART" id="SM00151">
    <property type="entry name" value="SWIB"/>
    <property type="match status" value="1"/>
</dbReference>
<dbReference type="InterPro" id="IPR003121">
    <property type="entry name" value="SWIB_MDM2_domain"/>
</dbReference>
<accession>A0A849I9P3</accession>
<dbReference type="RefSeq" id="WP_171220025.1">
    <property type="nucleotide sequence ID" value="NZ_JABEPP010000006.1"/>
</dbReference>
<sequence length="107" mass="11645">MAKETKTAKGDAKPKAAAKGGEGGGRKVNPALMKPMTPSKELGAVVGTKPLPRTEVVSKVWEYIKSNKLQNPKNGREILADDKLKKVFGTDKVTMFEMNKHLSKHLS</sequence>
<evidence type="ECO:0000259" key="2">
    <source>
        <dbReference type="PROSITE" id="PS51925"/>
    </source>
</evidence>
<name>A0A849I9P3_9HYPH</name>
<dbReference type="PANTHER" id="PTHR13844">
    <property type="entry name" value="SWI/SNF-RELATED MATRIX-ASSOCIATED ACTIN-DEPENDENT REGULATOR OF CHROMATIN SUBFAMILY D"/>
    <property type="match status" value="1"/>
</dbReference>
<dbReference type="Gene3D" id="1.10.245.10">
    <property type="entry name" value="SWIB/MDM2 domain"/>
    <property type="match status" value="1"/>
</dbReference>
<feature type="domain" description="DM2" evidence="2">
    <location>
        <begin position="31"/>
        <end position="107"/>
    </location>
</feature>
<dbReference type="Proteomes" id="UP000564885">
    <property type="component" value="Unassembled WGS sequence"/>
</dbReference>
<dbReference type="InterPro" id="IPR019835">
    <property type="entry name" value="SWIB_domain"/>
</dbReference>